<evidence type="ECO:0000313" key="2">
    <source>
        <dbReference type="EMBL" id="KRK48656.1"/>
    </source>
</evidence>
<keyword evidence="1" id="KW-0812">Transmembrane</keyword>
<feature type="transmembrane region" description="Helical" evidence="1">
    <location>
        <begin position="142"/>
        <end position="159"/>
    </location>
</feature>
<keyword evidence="1" id="KW-1133">Transmembrane helix</keyword>
<proteinExistence type="predicted"/>
<evidence type="ECO:0000256" key="1">
    <source>
        <dbReference type="SAM" id="Phobius"/>
    </source>
</evidence>
<keyword evidence="1" id="KW-0472">Membrane</keyword>
<feature type="transmembrane region" description="Helical" evidence="1">
    <location>
        <begin position="365"/>
        <end position="382"/>
    </location>
</feature>
<dbReference type="RefSeq" id="WP_056941909.1">
    <property type="nucleotide sequence ID" value="NZ_AZCX01000002.1"/>
</dbReference>
<feature type="transmembrane region" description="Helical" evidence="1">
    <location>
        <begin position="470"/>
        <end position="487"/>
    </location>
</feature>
<feature type="transmembrane region" description="Helical" evidence="1">
    <location>
        <begin position="202"/>
        <end position="220"/>
    </location>
</feature>
<protein>
    <recommendedName>
        <fullName evidence="4">Integral membrane protein</fullName>
    </recommendedName>
</protein>
<evidence type="ECO:0008006" key="4">
    <source>
        <dbReference type="Google" id="ProtNLM"/>
    </source>
</evidence>
<feature type="transmembrane region" description="Helical" evidence="1">
    <location>
        <begin position="166"/>
        <end position="182"/>
    </location>
</feature>
<dbReference type="OrthoDB" id="9815466at2"/>
<dbReference type="InterPro" id="IPR018580">
    <property type="entry name" value="Uncharacterised_YfhO"/>
</dbReference>
<feature type="transmembrane region" description="Helical" evidence="1">
    <location>
        <begin position="304"/>
        <end position="325"/>
    </location>
</feature>
<comment type="caution">
    <text evidence="2">The sequence shown here is derived from an EMBL/GenBank/DDBJ whole genome shotgun (WGS) entry which is preliminary data.</text>
</comment>
<feature type="transmembrane region" description="Helical" evidence="1">
    <location>
        <begin position="109"/>
        <end position="130"/>
    </location>
</feature>
<evidence type="ECO:0000313" key="3">
    <source>
        <dbReference type="Proteomes" id="UP000050911"/>
    </source>
</evidence>
<feature type="transmembrane region" description="Helical" evidence="1">
    <location>
        <begin position="240"/>
        <end position="259"/>
    </location>
</feature>
<feature type="transmembrane region" description="Helical" evidence="1">
    <location>
        <begin position="83"/>
        <end position="102"/>
    </location>
</feature>
<organism evidence="2 3">
    <name type="scientific">Secundilactobacillus kimchicus JCM 15530</name>
    <dbReference type="NCBI Taxonomy" id="1302272"/>
    <lineage>
        <taxon>Bacteria</taxon>
        <taxon>Bacillati</taxon>
        <taxon>Bacillota</taxon>
        <taxon>Bacilli</taxon>
        <taxon>Lactobacillales</taxon>
        <taxon>Lactobacillaceae</taxon>
        <taxon>Secundilactobacillus</taxon>
    </lineage>
</organism>
<accession>A0A0R1HPT4</accession>
<gene>
    <name evidence="2" type="ORF">FC96_GL000970</name>
</gene>
<feature type="transmembrane region" description="Helical" evidence="1">
    <location>
        <begin position="12"/>
        <end position="38"/>
    </location>
</feature>
<feature type="transmembrane region" description="Helical" evidence="1">
    <location>
        <begin position="402"/>
        <end position="423"/>
    </location>
</feature>
<keyword evidence="3" id="KW-1185">Reference proteome</keyword>
<feature type="transmembrane region" description="Helical" evidence="1">
    <location>
        <begin position="337"/>
        <end position="359"/>
    </location>
</feature>
<dbReference type="PANTHER" id="PTHR38454">
    <property type="entry name" value="INTEGRAL MEMBRANE PROTEIN-RELATED"/>
    <property type="match status" value="1"/>
</dbReference>
<dbReference type="STRING" id="1302272.FC96_GL000970"/>
<dbReference type="PATRIC" id="fig|1302272.5.peg.977"/>
<dbReference type="PANTHER" id="PTHR38454:SF1">
    <property type="entry name" value="INTEGRAL MEMBRANE PROTEIN"/>
    <property type="match status" value="1"/>
</dbReference>
<feature type="transmembrane region" description="Helical" evidence="1">
    <location>
        <begin position="834"/>
        <end position="857"/>
    </location>
</feature>
<sequence>MHSTHHTPHRIPTWLLLLLAFGLPLLITGIVFAINHIAPFGNNVLMFSDGGAQYVPFFSRFRADLLAGHLPTYSFALSLGDNTIPLLAYYLMSPFNLLLLAFPANQVPLALSVILMLKIATIGLTASIYFKFTYRENRLASVLFSTAFALCGFVAGYYYTIMWLDALILLPLVMLGVQRFVTYKRADLYVITLWLTLVTNYYLGYMTCLFVVLYFGYLLVADRQPQEGWRRFISRHLRQIGHFLLVSIFSGLMSFWLLLPTLLGMMKTGKASLNWVSWLPFPSFGPEVLAQLGMGANTFLDRKFHAPSVFVGSFVLILLVGYFLSQQIQHQAKRRSAWFLTLLGLGMLLTTLNTVWHAFQQPQGFPFRQVYFFSFMCIVLGYETWRTRPAQSFTRRQRQLALWIPTGLIGVGYLADWTIPNLIFGIFHDPGLPYYYLSNQQPYTSLLMSVVAIGLTWLAIFHLRNRRVQAAALTLVVGVELGGNYLVNMTNAGYGSASLYATRYQTEKAMLAPYQNSADFSRIDTTASLLNGVRIDKLNSYNDPVLFGYNGLTSYSSTLNDQTRQMLRDLGLFSRNARRIGSPGTTPVTDLLFGVAHRLDFLTDNTVAVTQPTSFAGTAYFVPKAVNRVQLQPKQAFTNLETIMQALSPRGSTYLTDVSHLVSTKKDRHDGLSDYRFTFTVRHSGPLFFYPANGTQVQYTNLTVNGHVKNRNVADDFSPAVNPLGTFKAGDKVTVAITGHPQDQRRNYQFATLDIAAVNRVADRLAAQPVTVKQTRYNALTISAQTSSARLLYMSIPADEGWQLTVNHRPVQPTKLINGMMGVQLPKGHATVKLAYKVPGLTAGILASLIGLIGFAWTQWRTRRRLHNQQSVD</sequence>
<dbReference type="Pfam" id="PF09586">
    <property type="entry name" value="YfhO"/>
    <property type="match status" value="1"/>
</dbReference>
<dbReference type="EMBL" id="AZCX01000002">
    <property type="protein sequence ID" value="KRK48656.1"/>
    <property type="molecule type" value="Genomic_DNA"/>
</dbReference>
<dbReference type="Proteomes" id="UP000050911">
    <property type="component" value="Unassembled WGS sequence"/>
</dbReference>
<name>A0A0R1HPT4_9LACO</name>
<feature type="transmembrane region" description="Helical" evidence="1">
    <location>
        <begin position="443"/>
        <end position="463"/>
    </location>
</feature>
<reference evidence="2 3" key="1">
    <citation type="journal article" date="2015" name="Genome Announc.">
        <title>Expanding the biotechnology potential of lactobacilli through comparative genomics of 213 strains and associated genera.</title>
        <authorList>
            <person name="Sun Z."/>
            <person name="Harris H.M."/>
            <person name="McCann A."/>
            <person name="Guo C."/>
            <person name="Argimon S."/>
            <person name="Zhang W."/>
            <person name="Yang X."/>
            <person name="Jeffery I.B."/>
            <person name="Cooney J.C."/>
            <person name="Kagawa T.F."/>
            <person name="Liu W."/>
            <person name="Song Y."/>
            <person name="Salvetti E."/>
            <person name="Wrobel A."/>
            <person name="Rasinkangas P."/>
            <person name="Parkhill J."/>
            <person name="Rea M.C."/>
            <person name="O'Sullivan O."/>
            <person name="Ritari J."/>
            <person name="Douillard F.P."/>
            <person name="Paul Ross R."/>
            <person name="Yang R."/>
            <person name="Briner A.E."/>
            <person name="Felis G.E."/>
            <person name="de Vos W.M."/>
            <person name="Barrangou R."/>
            <person name="Klaenhammer T.R."/>
            <person name="Caufield P.W."/>
            <person name="Cui Y."/>
            <person name="Zhang H."/>
            <person name="O'Toole P.W."/>
        </authorList>
    </citation>
    <scope>NUCLEOTIDE SEQUENCE [LARGE SCALE GENOMIC DNA]</scope>
    <source>
        <strain evidence="2 3">JCM 15530</strain>
    </source>
</reference>
<dbReference type="AlphaFoldDB" id="A0A0R1HPT4"/>